<proteinExistence type="predicted"/>
<evidence type="ECO:0000313" key="2">
    <source>
        <dbReference type="Proteomes" id="UP000034166"/>
    </source>
</evidence>
<dbReference type="Proteomes" id="UP000034166">
    <property type="component" value="Unassembled WGS sequence"/>
</dbReference>
<comment type="caution">
    <text evidence="1">The sequence shown here is derived from an EMBL/GenBank/DDBJ whole genome shotgun (WGS) entry which is preliminary data.</text>
</comment>
<reference evidence="1 2" key="1">
    <citation type="submission" date="2015-04" db="EMBL/GenBank/DDBJ databases">
        <title>Taxonomic description and genome sequence of Bacillus campisalis sp. nov., a novel member of the genus Bacillus isolated from solar saltern.</title>
        <authorList>
            <person name="Mathan Kumar R."/>
            <person name="Kaur G."/>
            <person name="Kumar A."/>
            <person name="Singh N.K."/>
            <person name="Kaur N."/>
            <person name="Kumar N."/>
            <person name="Mayilraj S."/>
        </authorList>
    </citation>
    <scope>NUCLEOTIDE SEQUENCE [LARGE SCALE GENOMIC DNA]</scope>
    <source>
        <strain evidence="1 2">SA2-6</strain>
    </source>
</reference>
<dbReference type="EMBL" id="LAYY01000001">
    <property type="protein sequence ID" value="KKK39977.1"/>
    <property type="molecule type" value="Genomic_DNA"/>
</dbReference>
<dbReference type="AlphaFoldDB" id="A0A0M2T3Z3"/>
<dbReference type="InterPro" id="IPR027417">
    <property type="entry name" value="P-loop_NTPase"/>
</dbReference>
<dbReference type="RefSeq" id="WP_046521918.1">
    <property type="nucleotide sequence ID" value="NZ_LAYY01000001.1"/>
</dbReference>
<dbReference type="Gene3D" id="3.40.50.300">
    <property type="entry name" value="P-loop containing nucleotide triphosphate hydrolases"/>
    <property type="match status" value="1"/>
</dbReference>
<dbReference type="PATRIC" id="fig|1408103.3.peg.335"/>
<dbReference type="OrthoDB" id="2531964at2"/>
<name>A0A0M2T3Z3_9BACI</name>
<dbReference type="SUPFAM" id="SSF52540">
    <property type="entry name" value="P-loop containing nucleoside triphosphate hydrolases"/>
    <property type="match status" value="1"/>
</dbReference>
<protein>
    <recommendedName>
        <fullName evidence="3">Orc1-like AAA ATPase domain-containing protein</fullName>
    </recommendedName>
</protein>
<sequence>MSKNKIKDVFGVKKEKVLSYLSRENVDTKLEEELKGDKHIVIYGASKQGKSALVQKHISSTNAITIGCSTNMTTKDIYSSLLRQLDIKISSSQEQVTGSSGETLLKTTFKAMLPFFGEGSVEASGKITGTNSNKEQSEYIEYNLEISQDVSELLRKIEFNKFVIIENFHYLNEEVQKLLAFDLRLFQENNVRFIILGIWRERNRLLQFNRDLIDRIIEIPVEPWLPEDFEAVIQTGSQLLNINISETIKSEIKEIAFGNIGIVQELCKELSLFAGITETEDYLTEIDNQEYLEKAIEKKVEEYASSHLRSLESISDSGQYINGLYLPYYLVRVIVESDINGLRDGISKTELHERIKNIHHRSLDVRTSDMTNLLHGLADKQSKKMITPPLFDYDRVNRRLRIIDSTLMFFLNFKNKNEILEEIINPIDNDQQVLS</sequence>
<organism evidence="1 2">
    <name type="scientific">Mesobacillus campisalis</name>
    <dbReference type="NCBI Taxonomy" id="1408103"/>
    <lineage>
        <taxon>Bacteria</taxon>
        <taxon>Bacillati</taxon>
        <taxon>Bacillota</taxon>
        <taxon>Bacilli</taxon>
        <taxon>Bacillales</taxon>
        <taxon>Bacillaceae</taxon>
        <taxon>Mesobacillus</taxon>
    </lineage>
</organism>
<gene>
    <name evidence="1" type="ORF">WQ57_01520</name>
</gene>
<accession>A0A0M2T3Z3</accession>
<evidence type="ECO:0008006" key="3">
    <source>
        <dbReference type="Google" id="ProtNLM"/>
    </source>
</evidence>
<keyword evidence="2" id="KW-1185">Reference proteome</keyword>
<evidence type="ECO:0000313" key="1">
    <source>
        <dbReference type="EMBL" id="KKK39977.1"/>
    </source>
</evidence>